<dbReference type="InterPro" id="IPR051260">
    <property type="entry name" value="Diverse_substr_monoxygenases"/>
</dbReference>
<accession>A0A7T2X0M8</accession>
<evidence type="ECO:0000313" key="7">
    <source>
        <dbReference type="EMBL" id="QPS47441.1"/>
    </source>
</evidence>
<comment type="similarity">
    <text evidence="5">Belongs to the NtaA/SnaA/DszA monooxygenase family.</text>
</comment>
<dbReference type="InterPro" id="IPR011251">
    <property type="entry name" value="Luciferase-like_dom"/>
</dbReference>
<evidence type="ECO:0000256" key="3">
    <source>
        <dbReference type="ARBA" id="ARBA00023002"/>
    </source>
</evidence>
<dbReference type="GO" id="GO:0004497">
    <property type="term" value="F:monooxygenase activity"/>
    <property type="evidence" value="ECO:0007669"/>
    <property type="project" value="UniProtKB-KW"/>
</dbReference>
<dbReference type="SUPFAM" id="SSF51679">
    <property type="entry name" value="Bacterial luciferase-like"/>
    <property type="match status" value="1"/>
</dbReference>
<protein>
    <submittedName>
        <fullName evidence="7">LLM class flavin-dependent oxidoreductase</fullName>
    </submittedName>
</protein>
<dbReference type="RefSeq" id="WP_043282778.1">
    <property type="nucleotide sequence ID" value="NZ_CP013382.1"/>
</dbReference>
<reference evidence="7 8" key="1">
    <citation type="submission" date="2020-12" db="EMBL/GenBank/DDBJ databases">
        <title>FDA dAtabase for Regulatory Grade micrObial Sequences (FDA-ARGOS): Supporting development and validation of Infectious Disease Dx tests.</title>
        <authorList>
            <person name="Nelson B."/>
            <person name="Plummer A."/>
            <person name="Tallon L."/>
            <person name="Sadzewicz L."/>
            <person name="Zhao X."/>
            <person name="Boylan J."/>
            <person name="Ott S."/>
            <person name="Bowen H."/>
            <person name="Vavikolanu K."/>
            <person name="Mehta A."/>
            <person name="Aluvathingal J."/>
            <person name="Nadendla S."/>
            <person name="Myers T."/>
            <person name="Yan Y."/>
            <person name="Sichtig H."/>
        </authorList>
    </citation>
    <scope>NUCLEOTIDE SEQUENCE [LARGE SCALE GENOMIC DNA]</scope>
    <source>
        <strain evidence="7 8">FDAARGOS_899</strain>
    </source>
</reference>
<dbReference type="AlphaFoldDB" id="A0A7U4SUJ8"/>
<dbReference type="CDD" id="cd01095">
    <property type="entry name" value="Nitrilotriacetate_monoxgenase"/>
    <property type="match status" value="1"/>
</dbReference>
<accession>A0A7U4SUJ8</accession>
<feature type="domain" description="Luciferase-like" evidence="6">
    <location>
        <begin position="41"/>
        <end position="389"/>
    </location>
</feature>
<keyword evidence="3" id="KW-0560">Oxidoreductase</keyword>
<evidence type="ECO:0000313" key="8">
    <source>
        <dbReference type="Proteomes" id="UP000594943"/>
    </source>
</evidence>
<dbReference type="InterPro" id="IPR036661">
    <property type="entry name" value="Luciferase-like_sf"/>
</dbReference>
<organism evidence="7 8">
    <name type="scientific">Burkholderia humptydooensis</name>
    <dbReference type="NCBI Taxonomy" id="430531"/>
    <lineage>
        <taxon>Bacteria</taxon>
        <taxon>Pseudomonadati</taxon>
        <taxon>Pseudomonadota</taxon>
        <taxon>Betaproteobacteria</taxon>
        <taxon>Burkholderiales</taxon>
        <taxon>Burkholderiaceae</taxon>
        <taxon>Burkholderia</taxon>
        <taxon>pseudomallei group</taxon>
    </lineage>
</organism>
<keyword evidence="4" id="KW-0503">Monooxygenase</keyword>
<keyword evidence="1" id="KW-0285">Flavoprotein</keyword>
<gene>
    <name evidence="7" type="ORF">I6G56_23725</name>
</gene>
<dbReference type="PANTHER" id="PTHR30011">
    <property type="entry name" value="ALKANESULFONATE MONOOXYGENASE-RELATED"/>
    <property type="match status" value="1"/>
</dbReference>
<dbReference type="Proteomes" id="UP000594943">
    <property type="component" value="Chromosome 2"/>
</dbReference>
<dbReference type="PANTHER" id="PTHR30011:SF16">
    <property type="entry name" value="C2H2 FINGER DOMAIN TRANSCRIPTION FACTOR (EUROFUNG)-RELATED"/>
    <property type="match status" value="1"/>
</dbReference>
<dbReference type="NCBIfam" id="TIGR03860">
    <property type="entry name" value="FMN_nitrolo"/>
    <property type="match status" value="1"/>
</dbReference>
<dbReference type="InterPro" id="IPR016215">
    <property type="entry name" value="NTA_MOA"/>
</dbReference>
<dbReference type="KEGG" id="bhg:I6G56_23725"/>
<dbReference type="Pfam" id="PF00296">
    <property type="entry name" value="Bac_luciferase"/>
    <property type="match status" value="1"/>
</dbReference>
<keyword evidence="2" id="KW-0288">FMN</keyword>
<evidence type="ECO:0000259" key="6">
    <source>
        <dbReference type="Pfam" id="PF00296"/>
    </source>
</evidence>
<evidence type="ECO:0000256" key="4">
    <source>
        <dbReference type="ARBA" id="ARBA00023033"/>
    </source>
</evidence>
<evidence type="ECO:0000256" key="5">
    <source>
        <dbReference type="ARBA" id="ARBA00033748"/>
    </source>
</evidence>
<evidence type="ECO:0000256" key="1">
    <source>
        <dbReference type="ARBA" id="ARBA00022630"/>
    </source>
</evidence>
<sequence>MTYVLTRPPRRQLHLNVNILHSGFVPSAWRIDEADPRAFVDVSHYVRVARIAEAAKFDAVFLADNASIVDQIDFRPITALEPTILLAMIAAATTHIGLIGTASTSYNEPFNLARRFASLDHASAGRAGWNVVTTADAGSARNFGLDAVPDHAARYARAAEFVDVVKALWDSWDDDALVGDKASGRFVDTAKVRPIAHRGAHFRVQGPLNLPRPPQGHPVLVQAGGSADGRAFAARHAEAVFSASQSLDEALGYARELKAAAAGFGRDDIKVLPGLTTIVGATEADAQRRRDELIDLIPLRYGLNRLAGTLGVPVERLAPDAPLPGDLVLPDGGNGNHTFFHATLASARRHGYTVRELIRAMAGGGGHRVIVGTPEQIADDIAHWFDAGAADGFNLMPDVLPGGLQDFVDGVVPILRRRGLFRAEYEGATLRDHLGLSRPVSAGARERA</sequence>
<proteinExistence type="inferred from homology"/>
<dbReference type="Gene3D" id="3.20.20.30">
    <property type="entry name" value="Luciferase-like domain"/>
    <property type="match status" value="1"/>
</dbReference>
<dbReference type="PIRSF" id="PIRSF000337">
    <property type="entry name" value="NTA_MOA"/>
    <property type="match status" value="1"/>
</dbReference>
<dbReference type="EMBL" id="CP065687">
    <property type="protein sequence ID" value="QPS47441.1"/>
    <property type="molecule type" value="Genomic_DNA"/>
</dbReference>
<evidence type="ECO:0000256" key="2">
    <source>
        <dbReference type="ARBA" id="ARBA00022643"/>
    </source>
</evidence>
<dbReference type="GO" id="GO:0016705">
    <property type="term" value="F:oxidoreductase activity, acting on paired donors, with incorporation or reduction of molecular oxygen"/>
    <property type="evidence" value="ECO:0007669"/>
    <property type="project" value="InterPro"/>
</dbReference>
<name>A0A7U4SUJ8_9BURK</name>